<feature type="domain" description="OmpR/PhoB-type" evidence="8">
    <location>
        <begin position="1"/>
        <end position="96"/>
    </location>
</feature>
<dbReference type="Pfam" id="PF03704">
    <property type="entry name" value="BTAD"/>
    <property type="match status" value="1"/>
</dbReference>
<evidence type="ECO:0000259" key="8">
    <source>
        <dbReference type="PROSITE" id="PS51755"/>
    </source>
</evidence>
<comment type="caution">
    <text evidence="9">The sequence shown here is derived from an EMBL/GenBank/DDBJ whole genome shotgun (WGS) entry which is preliminary data.</text>
</comment>
<dbReference type="AlphaFoldDB" id="A0A918T5E1"/>
<evidence type="ECO:0000256" key="2">
    <source>
        <dbReference type="ARBA" id="ARBA00023012"/>
    </source>
</evidence>
<dbReference type="InterPro" id="IPR027417">
    <property type="entry name" value="P-loop_NTPase"/>
</dbReference>
<dbReference type="Gene3D" id="1.10.10.10">
    <property type="entry name" value="Winged helix-like DNA-binding domain superfamily/Winged helix DNA-binding domain"/>
    <property type="match status" value="1"/>
</dbReference>
<reference evidence="9" key="2">
    <citation type="submission" date="2020-09" db="EMBL/GenBank/DDBJ databases">
        <authorList>
            <person name="Sun Q."/>
            <person name="Ohkuma M."/>
        </authorList>
    </citation>
    <scope>NUCLEOTIDE SEQUENCE</scope>
    <source>
        <strain evidence="9">JCM 4518</strain>
    </source>
</reference>
<dbReference type="InterPro" id="IPR016032">
    <property type="entry name" value="Sig_transdc_resp-reg_C-effctor"/>
</dbReference>
<evidence type="ECO:0000256" key="4">
    <source>
        <dbReference type="ARBA" id="ARBA00023125"/>
    </source>
</evidence>
<evidence type="ECO:0000256" key="1">
    <source>
        <dbReference type="ARBA" id="ARBA00005820"/>
    </source>
</evidence>
<dbReference type="GO" id="GO:0003677">
    <property type="term" value="F:DNA binding"/>
    <property type="evidence" value="ECO:0007669"/>
    <property type="project" value="UniProtKB-UniRule"/>
</dbReference>
<dbReference type="InterPro" id="IPR005158">
    <property type="entry name" value="BTAD"/>
</dbReference>
<dbReference type="InterPro" id="IPR036388">
    <property type="entry name" value="WH-like_DNA-bd_sf"/>
</dbReference>
<organism evidence="9 10">
    <name type="scientific">Streptomyces termitum</name>
    <dbReference type="NCBI Taxonomy" id="67368"/>
    <lineage>
        <taxon>Bacteria</taxon>
        <taxon>Bacillati</taxon>
        <taxon>Actinomycetota</taxon>
        <taxon>Actinomycetes</taxon>
        <taxon>Kitasatosporales</taxon>
        <taxon>Streptomycetaceae</taxon>
        <taxon>Streptomyces</taxon>
    </lineage>
</organism>
<dbReference type="RefSeq" id="WP_189978262.1">
    <property type="nucleotide sequence ID" value="NZ_BMUL01000008.1"/>
</dbReference>
<dbReference type="GO" id="GO:0000160">
    <property type="term" value="P:phosphorelay signal transduction system"/>
    <property type="evidence" value="ECO:0007669"/>
    <property type="project" value="UniProtKB-KW"/>
</dbReference>
<accession>A0A918T5E1</accession>
<dbReference type="Proteomes" id="UP000644020">
    <property type="component" value="Unassembled WGS sequence"/>
</dbReference>
<dbReference type="PROSITE" id="PS51755">
    <property type="entry name" value="OMPR_PHOB"/>
    <property type="match status" value="1"/>
</dbReference>
<evidence type="ECO:0000313" key="9">
    <source>
        <dbReference type="EMBL" id="GHA88221.1"/>
    </source>
</evidence>
<comment type="similarity">
    <text evidence="1">Belongs to the AfsR/DnrI/RedD regulatory family.</text>
</comment>
<dbReference type="InterPro" id="IPR011990">
    <property type="entry name" value="TPR-like_helical_dom_sf"/>
</dbReference>
<evidence type="ECO:0000313" key="10">
    <source>
        <dbReference type="Proteomes" id="UP000644020"/>
    </source>
</evidence>
<feature type="region of interest" description="Disordered" evidence="7">
    <location>
        <begin position="251"/>
        <end position="283"/>
    </location>
</feature>
<dbReference type="SUPFAM" id="SSF46894">
    <property type="entry name" value="C-terminal effector domain of the bipartite response regulators"/>
    <property type="match status" value="1"/>
</dbReference>
<dbReference type="GO" id="GO:0006355">
    <property type="term" value="P:regulation of DNA-templated transcription"/>
    <property type="evidence" value="ECO:0007669"/>
    <property type="project" value="InterPro"/>
</dbReference>
<dbReference type="SUPFAM" id="SSF52540">
    <property type="entry name" value="P-loop containing nucleoside triphosphate hydrolases"/>
    <property type="match status" value="1"/>
</dbReference>
<dbReference type="PANTHER" id="PTHR35807">
    <property type="entry name" value="TRANSCRIPTIONAL REGULATOR REDD-RELATED"/>
    <property type="match status" value="1"/>
</dbReference>
<gene>
    <name evidence="9" type="ORF">GCM10010305_34800</name>
</gene>
<dbReference type="PANTHER" id="PTHR35807:SF1">
    <property type="entry name" value="TRANSCRIPTIONAL REGULATOR REDD"/>
    <property type="match status" value="1"/>
</dbReference>
<dbReference type="CDD" id="cd15831">
    <property type="entry name" value="BTAD"/>
    <property type="match status" value="1"/>
</dbReference>
<sequence length="632" mass="67133">MEFRLLGTVSVGAASGDLDLGPVKRRSLLAALLLRCNLPVPVDHLTDAMWEDEPPPRARGVVQGHVSRLRTLLAESEAEAYGIQLVTQGTAYVLRCPESLLDLHRFTELISLASAQPEPHDAALMYQEALALWQGPALTGVLLSPPLQTAAQELEDRRLEAVTKLADCWATLGEHARAASVLRPEAEAYPLRESLSAALVRSLYLAGRRSEGLDWFHRTRRILSEELGIDPSPDLSAAYVMALQAETRLPAAPAAPAPADDDEAEPPAPAPRGEADLLPRAPRGFLGRKDERARLTALADAAPGVVLVTGPAGAGKSALAVRWAHDEAARFPDGRLYADLRGEPGEPAPTPHTVLRDFLRALGVPPQDVPDGAAGAGALFRRLCADLRLLVVLDNAPASAQVRPLLPDGRNCLTVVTSTRRLGGLVSSDQARRLPLEPLAGPESRTVLASGAGAARIDADPGAADELTALCAGLPSALRAVATRLADAPERPLRDIADELADPDRRLRLLDVEDSGLRTALARSYEALPPDTAALLTALARHHAPRTDPAAAAALTGTTAYRAEDGLDVLTDAHLLVRTAPGHWELPDLVRLYAREAQPLLPAPADVVPLPPLFLVGRPTEEEPHPAPATDA</sequence>
<keyword evidence="3" id="KW-0805">Transcription regulation</keyword>
<evidence type="ECO:0000256" key="3">
    <source>
        <dbReference type="ARBA" id="ARBA00023015"/>
    </source>
</evidence>
<dbReference type="PRINTS" id="PR00364">
    <property type="entry name" value="DISEASERSIST"/>
</dbReference>
<dbReference type="SMART" id="SM01043">
    <property type="entry name" value="BTAD"/>
    <property type="match status" value="1"/>
</dbReference>
<keyword evidence="5" id="KW-0804">Transcription</keyword>
<evidence type="ECO:0000256" key="5">
    <source>
        <dbReference type="ARBA" id="ARBA00023163"/>
    </source>
</evidence>
<dbReference type="InterPro" id="IPR051677">
    <property type="entry name" value="AfsR-DnrI-RedD_regulator"/>
</dbReference>
<dbReference type="Gene3D" id="1.25.40.10">
    <property type="entry name" value="Tetratricopeptide repeat domain"/>
    <property type="match status" value="1"/>
</dbReference>
<dbReference type="InterPro" id="IPR001867">
    <property type="entry name" value="OmpR/PhoB-type_DNA-bd"/>
</dbReference>
<keyword evidence="10" id="KW-1185">Reference proteome</keyword>
<dbReference type="SUPFAM" id="SSF48452">
    <property type="entry name" value="TPR-like"/>
    <property type="match status" value="1"/>
</dbReference>
<name>A0A918T5E1_9ACTN</name>
<proteinExistence type="inferred from homology"/>
<dbReference type="Gene3D" id="3.40.50.300">
    <property type="entry name" value="P-loop containing nucleotide triphosphate hydrolases"/>
    <property type="match status" value="1"/>
</dbReference>
<evidence type="ECO:0000256" key="6">
    <source>
        <dbReference type="PROSITE-ProRule" id="PRU01091"/>
    </source>
</evidence>
<protein>
    <recommendedName>
        <fullName evidence="8">OmpR/PhoB-type domain-containing protein</fullName>
    </recommendedName>
</protein>
<dbReference type="EMBL" id="BMUL01000008">
    <property type="protein sequence ID" value="GHA88221.1"/>
    <property type="molecule type" value="Genomic_DNA"/>
</dbReference>
<dbReference type="SMART" id="SM00862">
    <property type="entry name" value="Trans_reg_C"/>
    <property type="match status" value="1"/>
</dbReference>
<feature type="DNA-binding region" description="OmpR/PhoB-type" evidence="6">
    <location>
        <begin position="1"/>
        <end position="96"/>
    </location>
</feature>
<keyword evidence="4 6" id="KW-0238">DNA-binding</keyword>
<keyword evidence="2" id="KW-0902">Two-component regulatory system</keyword>
<reference evidence="9" key="1">
    <citation type="journal article" date="2014" name="Int. J. Syst. Evol. Microbiol.">
        <title>Complete genome sequence of Corynebacterium casei LMG S-19264T (=DSM 44701T), isolated from a smear-ripened cheese.</title>
        <authorList>
            <consortium name="US DOE Joint Genome Institute (JGI-PGF)"/>
            <person name="Walter F."/>
            <person name="Albersmeier A."/>
            <person name="Kalinowski J."/>
            <person name="Ruckert C."/>
        </authorList>
    </citation>
    <scope>NUCLEOTIDE SEQUENCE</scope>
    <source>
        <strain evidence="9">JCM 4518</strain>
    </source>
</reference>
<evidence type="ECO:0000256" key="7">
    <source>
        <dbReference type="SAM" id="MobiDB-lite"/>
    </source>
</evidence>